<dbReference type="InterPro" id="IPR015760">
    <property type="entry name" value="TIF_IF2"/>
</dbReference>
<dbReference type="InterPro" id="IPR000795">
    <property type="entry name" value="T_Tr_GTP-bd_dom"/>
</dbReference>
<dbReference type="GO" id="GO:0003924">
    <property type="term" value="F:GTPase activity"/>
    <property type="evidence" value="ECO:0007669"/>
    <property type="project" value="InterPro"/>
</dbReference>
<dbReference type="GO" id="GO:0005739">
    <property type="term" value="C:mitochondrion"/>
    <property type="evidence" value="ECO:0007669"/>
    <property type="project" value="UniProtKB-SubCell"/>
</dbReference>
<keyword evidence="5" id="KW-0648">Protein biosynthesis</keyword>
<dbReference type="OMA" id="TIVCYQI"/>
<evidence type="ECO:0000256" key="1">
    <source>
        <dbReference type="ARBA" id="ARBA00004173"/>
    </source>
</evidence>
<evidence type="ECO:0000313" key="13">
    <source>
        <dbReference type="Proteomes" id="UP000494040"/>
    </source>
</evidence>
<evidence type="ECO:0000256" key="2">
    <source>
        <dbReference type="ARBA" id="ARBA00007733"/>
    </source>
</evidence>
<feature type="domain" description="Tr-type G" evidence="11">
    <location>
        <begin position="145"/>
        <end position="314"/>
    </location>
</feature>
<dbReference type="Gene3D" id="2.40.30.10">
    <property type="entry name" value="Translation factors"/>
    <property type="match status" value="2"/>
</dbReference>
<evidence type="ECO:0000256" key="3">
    <source>
        <dbReference type="ARBA" id="ARBA00022540"/>
    </source>
</evidence>
<evidence type="ECO:0000256" key="6">
    <source>
        <dbReference type="ARBA" id="ARBA00022946"/>
    </source>
</evidence>
<reference evidence="12" key="1">
    <citation type="submission" date="2022-01" db="UniProtKB">
        <authorList>
            <consortium name="EnsemblMetazoa"/>
        </authorList>
    </citation>
    <scope>IDENTIFICATION</scope>
</reference>
<dbReference type="InterPro" id="IPR053905">
    <property type="entry name" value="EF-G-like_DII"/>
</dbReference>
<keyword evidence="7" id="KW-0496">Mitochondrion</keyword>
<evidence type="ECO:0000256" key="5">
    <source>
        <dbReference type="ARBA" id="ARBA00022917"/>
    </source>
</evidence>
<keyword evidence="13" id="KW-1185">Reference proteome</keyword>
<dbReference type="InterPro" id="IPR036925">
    <property type="entry name" value="TIF_IF2_dom3_sf"/>
</dbReference>
<dbReference type="EnsemblMetazoa" id="XM_014387697.2">
    <property type="protein sequence ID" value="XP_014243183.1"/>
    <property type="gene ID" value="LOC106663115"/>
</dbReference>
<protein>
    <recommendedName>
        <fullName evidence="10">Translation initiation factor IF-2, mitochondrial</fullName>
    </recommendedName>
</protein>
<dbReference type="GO" id="GO:0051649">
    <property type="term" value="P:establishment of localization in cell"/>
    <property type="evidence" value="ECO:0007669"/>
    <property type="project" value="UniProtKB-ARBA"/>
</dbReference>
<evidence type="ECO:0000256" key="7">
    <source>
        <dbReference type="ARBA" id="ARBA00023128"/>
    </source>
</evidence>
<dbReference type="InterPro" id="IPR027417">
    <property type="entry name" value="P-loop_NTPase"/>
</dbReference>
<keyword evidence="3" id="KW-0396">Initiation factor</keyword>
<evidence type="ECO:0000256" key="8">
    <source>
        <dbReference type="ARBA" id="ARBA00023134"/>
    </source>
</evidence>
<comment type="subcellular location">
    <subcellularLocation>
        <location evidence="1">Mitochondrion</location>
    </subcellularLocation>
</comment>
<dbReference type="CDD" id="cd03692">
    <property type="entry name" value="mtIF2_IVc"/>
    <property type="match status" value="1"/>
</dbReference>
<evidence type="ECO:0000256" key="10">
    <source>
        <dbReference type="ARBA" id="ARBA00044200"/>
    </source>
</evidence>
<dbReference type="OrthoDB" id="361630at2759"/>
<dbReference type="Pfam" id="PF00009">
    <property type="entry name" value="GTP_EFTU"/>
    <property type="match status" value="1"/>
</dbReference>
<dbReference type="SUPFAM" id="SSF52156">
    <property type="entry name" value="Initiation factor IF2/eIF5b, domain 3"/>
    <property type="match status" value="1"/>
</dbReference>
<dbReference type="InterPro" id="IPR023115">
    <property type="entry name" value="TIF_IF2_dom3"/>
</dbReference>
<dbReference type="InterPro" id="IPR000178">
    <property type="entry name" value="TF_IF2_bacterial-like"/>
</dbReference>
<evidence type="ECO:0000259" key="11">
    <source>
        <dbReference type="PROSITE" id="PS51722"/>
    </source>
</evidence>
<evidence type="ECO:0000256" key="4">
    <source>
        <dbReference type="ARBA" id="ARBA00022741"/>
    </source>
</evidence>
<dbReference type="GO" id="GO:0005525">
    <property type="term" value="F:GTP binding"/>
    <property type="evidence" value="ECO:0007669"/>
    <property type="project" value="UniProtKB-KW"/>
</dbReference>
<dbReference type="Gene3D" id="3.40.50.10050">
    <property type="entry name" value="Translation initiation factor IF- 2, domain 3"/>
    <property type="match status" value="1"/>
</dbReference>
<organism evidence="12 13">
    <name type="scientific">Cimex lectularius</name>
    <name type="common">Bed bug</name>
    <name type="synonym">Acanthia lectularia</name>
    <dbReference type="NCBI Taxonomy" id="79782"/>
    <lineage>
        <taxon>Eukaryota</taxon>
        <taxon>Metazoa</taxon>
        <taxon>Ecdysozoa</taxon>
        <taxon>Arthropoda</taxon>
        <taxon>Hexapoda</taxon>
        <taxon>Insecta</taxon>
        <taxon>Pterygota</taxon>
        <taxon>Neoptera</taxon>
        <taxon>Paraneoptera</taxon>
        <taxon>Hemiptera</taxon>
        <taxon>Heteroptera</taxon>
        <taxon>Panheteroptera</taxon>
        <taxon>Cimicomorpha</taxon>
        <taxon>Cimicidae</taxon>
        <taxon>Cimex</taxon>
    </lineage>
</organism>
<dbReference type="FunFam" id="2.40.30.10:FF:000008">
    <property type="entry name" value="Translation initiation factor IF-2"/>
    <property type="match status" value="1"/>
</dbReference>
<dbReference type="FunFam" id="2.40.30.10:FF:000007">
    <property type="entry name" value="Translation initiation factor IF-2"/>
    <property type="match status" value="1"/>
</dbReference>
<dbReference type="FunFam" id="3.40.50.10050:FF:000001">
    <property type="entry name" value="Translation initiation factor IF-2"/>
    <property type="match status" value="1"/>
</dbReference>
<dbReference type="KEGG" id="clec:106663115"/>
<dbReference type="HAMAP" id="MF_00100_B">
    <property type="entry name" value="IF_2_B"/>
    <property type="match status" value="1"/>
</dbReference>
<keyword evidence="4" id="KW-0547">Nucleotide-binding</keyword>
<dbReference type="Gene3D" id="3.40.50.300">
    <property type="entry name" value="P-loop containing nucleotide triphosphate hydrolases"/>
    <property type="match status" value="1"/>
</dbReference>
<accession>A0A8I6RDB3</accession>
<dbReference type="InterPro" id="IPR006689">
    <property type="entry name" value="Small_GTPase_ARF/SAR"/>
</dbReference>
<dbReference type="SUPFAM" id="SSF52540">
    <property type="entry name" value="P-loop containing nucleoside triphosphate hydrolases"/>
    <property type="match status" value="1"/>
</dbReference>
<dbReference type="PANTHER" id="PTHR43381">
    <property type="entry name" value="TRANSLATION INITIATION FACTOR IF-2-RELATED"/>
    <property type="match status" value="1"/>
</dbReference>
<comment type="similarity">
    <text evidence="2">Belongs to the TRAFAC class translation factor GTPase superfamily. Classic translation factor GTPase family. IF-2 subfamily.</text>
</comment>
<dbReference type="Proteomes" id="UP000494040">
    <property type="component" value="Unassembled WGS sequence"/>
</dbReference>
<proteinExistence type="inferred from homology"/>
<dbReference type="PROSITE" id="PS51722">
    <property type="entry name" value="G_TR_2"/>
    <property type="match status" value="1"/>
</dbReference>
<name>A0A8I6RDB3_CIMLE</name>
<gene>
    <name evidence="12" type="primary">106663115</name>
</gene>
<sequence>MLKIGRLRQLKPLCERAVAAFSTTTPCMKKRKTREEKKMPRTIVHNAKSKWKSTDVVQVWRGMTLRELAEALGKDVDHVLEAMTFIDDTAHYRKADQVVDNFNVIQEVVKKSGKRWQMMKKEQPLEETFVEPKRRDPSEYVNSKPRPPVVAIMGHVDHGKTTLLDSLRDSRIVDGEFGGITQHIGAFVVRLGKEVVTFLDTPGHAAFCSMRSRGAQATDIVVLVVAADDGVMEQTVESISMARNAEVPIIVALNKMDKPKADPERAKRELVQHGLQVEEFGGDVQVVPVSALNGTNLDALVEAILVQAELMALSSDYSGPVEGVVIECSTDPHRGKLCTVLVQCGTLRKGVVLVAGKAWCKIRAMFDERGEPVQEAPPSTPVQTIGWRALPSAGDLALQVETEKRADQIASKRLELEQFEKSKQDYTIIEQKAQEHYKQYRERLEQKRKMGRFRLKPDGPRKKEFEDDKSLKVNIVVKADVDGSVEAILDVLDTYESNMCKLNVVHYGVGPVSKNDIILAELFNAIVYAFNTKELEDAKGNVKIKHHNVIYKLVEDVKGEINSVLPEKEVEEVLGEASVLQEFTINEGKAKVPVAGCRCQKGIVKKSAFVKLLRDGECIYTGKIASLRHHKDEVDSVKKDLECGLRIEDVSIKFKPGDTIVCFQINQIPRTIDWDPGF</sequence>
<dbReference type="CDD" id="cd03702">
    <property type="entry name" value="IF2_mtIF2_II"/>
    <property type="match status" value="1"/>
</dbReference>
<dbReference type="Pfam" id="PF11987">
    <property type="entry name" value="IF-2"/>
    <property type="match status" value="1"/>
</dbReference>
<dbReference type="AlphaFoldDB" id="A0A8I6RDB3"/>
<dbReference type="PROSITE" id="PS01176">
    <property type="entry name" value="IF2"/>
    <property type="match status" value="1"/>
</dbReference>
<evidence type="ECO:0000256" key="9">
    <source>
        <dbReference type="ARBA" id="ARBA00025162"/>
    </source>
</evidence>
<dbReference type="PANTHER" id="PTHR43381:SF20">
    <property type="entry name" value="TRANSLATION INITIATION FACTOR IF-2, MITOCHONDRIAL"/>
    <property type="match status" value="1"/>
</dbReference>
<dbReference type="InterPro" id="IPR005225">
    <property type="entry name" value="Small_GTP-bd"/>
</dbReference>
<dbReference type="NCBIfam" id="TIGR00487">
    <property type="entry name" value="IF-2"/>
    <property type="match status" value="1"/>
</dbReference>
<dbReference type="Pfam" id="PF22042">
    <property type="entry name" value="EF-G_D2"/>
    <property type="match status" value="1"/>
</dbReference>
<evidence type="ECO:0000313" key="12">
    <source>
        <dbReference type="EnsemblMetazoa" id="XP_014243183.1"/>
    </source>
</evidence>
<dbReference type="InterPro" id="IPR009000">
    <property type="entry name" value="Transl_B-barrel_sf"/>
</dbReference>
<dbReference type="InterPro" id="IPR044145">
    <property type="entry name" value="IF2_II"/>
</dbReference>
<comment type="function">
    <text evidence="9">One of the essential components for the initiation of protein synthesis. Protects formylmethionyl-tRNA from spontaneous hydrolysis and promotes its binding to the 30S ribosomal subunits. Also involved in the hydrolysis of GTP during the formation of the 70S ribosomal complex.</text>
</comment>
<dbReference type="PRINTS" id="PR00328">
    <property type="entry name" value="SAR1GTPBP"/>
</dbReference>
<dbReference type="CDD" id="cd01887">
    <property type="entry name" value="IF2_eIF5B"/>
    <property type="match status" value="1"/>
</dbReference>
<keyword evidence="8" id="KW-0342">GTP-binding</keyword>
<keyword evidence="6" id="KW-0809">Transit peptide</keyword>
<dbReference type="GO" id="GO:0003743">
    <property type="term" value="F:translation initiation factor activity"/>
    <property type="evidence" value="ECO:0007669"/>
    <property type="project" value="UniProtKB-KW"/>
</dbReference>
<dbReference type="NCBIfam" id="TIGR00231">
    <property type="entry name" value="small_GTP"/>
    <property type="match status" value="1"/>
</dbReference>
<dbReference type="FunFam" id="3.40.50.300:FF:000019">
    <property type="entry name" value="Translation initiation factor IF-2"/>
    <property type="match status" value="1"/>
</dbReference>
<dbReference type="GO" id="GO:0016192">
    <property type="term" value="P:vesicle-mediated transport"/>
    <property type="evidence" value="ECO:0007669"/>
    <property type="project" value="UniProtKB-ARBA"/>
</dbReference>
<dbReference type="SUPFAM" id="SSF50447">
    <property type="entry name" value="Translation proteins"/>
    <property type="match status" value="2"/>
</dbReference>